<keyword evidence="3" id="KW-0808">Transferase</keyword>
<comment type="similarity">
    <text evidence="2">Belongs to the deoxyhypusine synthase family.</text>
</comment>
<feature type="compositionally biased region" description="Gly residues" evidence="5">
    <location>
        <begin position="1"/>
        <end position="10"/>
    </location>
</feature>
<proteinExistence type="inferred from homology"/>
<feature type="region of interest" description="Disordered" evidence="5">
    <location>
        <begin position="1"/>
        <end position="25"/>
    </location>
</feature>
<evidence type="ECO:0000256" key="2">
    <source>
        <dbReference type="ARBA" id="ARBA00009892"/>
    </source>
</evidence>
<dbReference type="PANTHER" id="PTHR11703:SF0">
    <property type="entry name" value="DEOXYHYPUSINE SYNTHASE"/>
    <property type="match status" value="1"/>
</dbReference>
<dbReference type="SUPFAM" id="SSF52467">
    <property type="entry name" value="DHS-like NAD/FAD-binding domain"/>
    <property type="match status" value="1"/>
</dbReference>
<organism evidence="6">
    <name type="scientific">Aegilops tauschii</name>
    <name type="common">Tausch's goatgrass</name>
    <name type="synonym">Aegilops squarrosa</name>
    <dbReference type="NCBI Taxonomy" id="37682"/>
    <lineage>
        <taxon>Eukaryota</taxon>
        <taxon>Viridiplantae</taxon>
        <taxon>Streptophyta</taxon>
        <taxon>Embryophyta</taxon>
        <taxon>Tracheophyta</taxon>
        <taxon>Spermatophyta</taxon>
        <taxon>Magnoliopsida</taxon>
        <taxon>Liliopsida</taxon>
        <taxon>Poales</taxon>
        <taxon>Poaceae</taxon>
        <taxon>BOP clade</taxon>
        <taxon>Pooideae</taxon>
        <taxon>Triticodae</taxon>
        <taxon>Triticeae</taxon>
        <taxon>Triticinae</taxon>
        <taxon>Aegilops</taxon>
    </lineage>
</organism>
<accession>R7WCY9</accession>
<dbReference type="Pfam" id="PF01916">
    <property type="entry name" value="DS"/>
    <property type="match status" value="1"/>
</dbReference>
<dbReference type="Gene3D" id="3.40.910.10">
    <property type="entry name" value="Deoxyhypusine synthase"/>
    <property type="match status" value="2"/>
</dbReference>
<name>R7WCY9_AEGTA</name>
<dbReference type="GO" id="GO:0005737">
    <property type="term" value="C:cytoplasm"/>
    <property type="evidence" value="ECO:0007669"/>
    <property type="project" value="TreeGrafter"/>
</dbReference>
<dbReference type="PANTHER" id="PTHR11703">
    <property type="entry name" value="DEOXYHYPUSINE SYNTHASE"/>
    <property type="match status" value="1"/>
</dbReference>
<evidence type="ECO:0000256" key="3">
    <source>
        <dbReference type="ARBA" id="ARBA00022679"/>
    </source>
</evidence>
<dbReference type="GO" id="GO:0034038">
    <property type="term" value="F:deoxyhypusine synthase activity"/>
    <property type="evidence" value="ECO:0007669"/>
    <property type="project" value="TreeGrafter"/>
</dbReference>
<dbReference type="InterPro" id="IPR029035">
    <property type="entry name" value="DHS-like_NAD/FAD-binding_dom"/>
</dbReference>
<dbReference type="InterPro" id="IPR036982">
    <property type="entry name" value="Deoxyhypusine_synthase_sf"/>
</dbReference>
<reference evidence="6" key="1">
    <citation type="submission" date="2015-06" db="UniProtKB">
        <authorList>
            <consortium name="EnsemblPlants"/>
        </authorList>
    </citation>
    <scope>IDENTIFICATION</scope>
</reference>
<sequence>MSGAGNGNDGHAGRSNQPHDLVEPLKGGSISSSQIVHYKIFVYMFVDLDERVVGGDLPNESHDEAEEYAPLSAMQELHPSSCAGAKECYTGLSLPQEKMIPKKAHIEKFDRVNQGSAESTLPDKQITTQELHPIFLREPKRITLVYLCHTWLLRTHALKSLIRPIKAVQNQPKRVTPIMEVQNQLCRIEQITAQELHPSFSSRTKEDYTGSSLPRMVAKILFDSVVNLSGYPMGMGMGANLCPWVLKWVGIDNFSRNLLFSRISADFATPLAFSLTLSALCLAALKLDWRLSQEKPSVECDEAELDPKYRESVKCKIFLGFTSNLVSSGIRDVIRFLVQHHMVDVIVTSAGGIEEDLIKCLGPTYRGDFSLPGALLRSKGLNRIGNLLLPNDNYCKFEKWIMPVLDQMLLEQSTKNVWTPSKVIGRLGKEINDESSYLYWAHKFSQILNILKPILAATRKNNIPVYCPALTDGSIGDMLFCHAVHNPGLIIDIVQDVRLMNDEAIHATPRKTGVIILGGGLPKHHICNANMLRNGADYAVYINTAQEFDGSDSGAHPDEAVSWGKIKGSAKPVKNTAALESMHFYET</sequence>
<evidence type="ECO:0000313" key="6">
    <source>
        <dbReference type="EnsemblPlants" id="EMT19873"/>
    </source>
</evidence>
<evidence type="ECO:0000256" key="4">
    <source>
        <dbReference type="ARBA" id="ARBA00023027"/>
    </source>
</evidence>
<evidence type="ECO:0000256" key="5">
    <source>
        <dbReference type="SAM" id="MobiDB-lite"/>
    </source>
</evidence>
<keyword evidence="4" id="KW-0520">NAD</keyword>
<dbReference type="ExpressionAtlas" id="R7WCY9">
    <property type="expression patterns" value="baseline"/>
</dbReference>
<dbReference type="FunFam" id="3.40.910.10:FF:000002">
    <property type="entry name" value="Deoxyhypusine synthase"/>
    <property type="match status" value="1"/>
</dbReference>
<dbReference type="EnsemblPlants" id="EMT19873">
    <property type="protein sequence ID" value="EMT19873"/>
    <property type="gene ID" value="F775_00341"/>
</dbReference>
<dbReference type="AlphaFoldDB" id="R7WCY9"/>
<dbReference type="NCBIfam" id="TIGR00321">
    <property type="entry name" value="dhys"/>
    <property type="match status" value="1"/>
</dbReference>
<protein>
    <submittedName>
        <fullName evidence="6">Deoxyhypusine synthase</fullName>
    </submittedName>
</protein>
<evidence type="ECO:0000256" key="1">
    <source>
        <dbReference type="ARBA" id="ARBA00001911"/>
    </source>
</evidence>
<dbReference type="InterPro" id="IPR002773">
    <property type="entry name" value="Deoxyhypusine_synthase"/>
</dbReference>
<comment type="cofactor">
    <cofactor evidence="1">
        <name>NAD(+)</name>
        <dbReference type="ChEBI" id="CHEBI:57540"/>
    </cofactor>
</comment>